<evidence type="ECO:0000256" key="1">
    <source>
        <dbReference type="SAM" id="Phobius"/>
    </source>
</evidence>
<keyword evidence="1" id="KW-0812">Transmembrane</keyword>
<dbReference type="EMBL" id="DAAFZM010000004">
    <property type="protein sequence ID" value="HAB2184062.1"/>
    <property type="molecule type" value="Genomic_DNA"/>
</dbReference>
<evidence type="ECO:0000313" key="3">
    <source>
        <dbReference type="EMBL" id="HAB2184062.1"/>
    </source>
</evidence>
<gene>
    <name evidence="8" type="ORF">EL06_12970</name>
    <name evidence="2" type="ORF">FNI27_09235</name>
    <name evidence="7" type="ORF">G3A00_08310</name>
    <name evidence="6" type="ORF">GB246_03690</name>
    <name evidence="3" type="ORF">GB348_05045</name>
    <name evidence="4" type="ORF">GBW00_06745</name>
    <name evidence="5" type="ORF">GBZ37_11295</name>
</gene>
<proteinExistence type="predicted"/>
<dbReference type="RefSeq" id="WP_053510360.1">
    <property type="nucleotide sequence ID" value="NZ_JAHQRT010000009.1"/>
</dbReference>
<reference evidence="3" key="4">
    <citation type="submission" date="2019-10" db="EMBL/GenBank/DDBJ databases">
        <authorList>
            <consortium name="NCBI Pathogen Detection Project"/>
        </authorList>
    </citation>
    <scope>NUCLEOTIDE SEQUENCE</scope>
    <source>
        <strain evidence="3">Salmonella enterica</strain>
    </source>
</reference>
<reference evidence="8" key="2">
    <citation type="submission" date="2018-08" db="EMBL/GenBank/DDBJ databases">
        <authorList>
            <consortium name="GenomeTrakr network: Whole genome sequencing for foodborne pathogen traceback"/>
        </authorList>
    </citation>
    <scope>NUCLEOTIDE SEQUENCE [LARGE SCALE GENOMIC DNA]</scope>
    <source>
        <strain evidence="8">FMA0132</strain>
    </source>
</reference>
<dbReference type="AlphaFoldDB" id="A0A3U5NM90"/>
<dbReference type="EMBL" id="RSHK01000011">
    <property type="protein sequence ID" value="MIE70329.1"/>
    <property type="molecule type" value="Genomic_DNA"/>
</dbReference>
<organism evidence="2">
    <name type="scientific">Salmonella diarizonae</name>
    <dbReference type="NCBI Taxonomy" id="59204"/>
    <lineage>
        <taxon>Bacteria</taxon>
        <taxon>Pseudomonadati</taxon>
        <taxon>Pseudomonadota</taxon>
        <taxon>Gammaproteobacteria</taxon>
        <taxon>Enterobacterales</taxon>
        <taxon>Enterobacteriaceae</taxon>
        <taxon>Salmonella</taxon>
    </lineage>
</organism>
<evidence type="ECO:0008006" key="9">
    <source>
        <dbReference type="Google" id="ProtNLM"/>
    </source>
</evidence>
<dbReference type="EMBL" id="DAAGVL010000012">
    <property type="protein sequence ID" value="HAB4720020.1"/>
    <property type="molecule type" value="Genomic_DNA"/>
</dbReference>
<sequence length="407" mass="47469">MRVLKRYIDLCLKCIRNESDIDMYLTPVEYRGSKFFPKIPKVSRWIVYWEKRKITFLLGYYILVIVWFLGVGVLYILAKHMVYLFNKIFGDGFSNDVFGKINAVIFLESNTIGYIKESTKENTPLIWLIPPKYKKERASSFSEQDIYIDVESVVSFKDILFNLFVCIYVLYRYAIKSKLQIYAMPDCLLTSLALEKLNIVTLTCTAHFDRWAVMANEFCKKKNINYRFVQHGSIKGITVKSNQHCYVTNKLTTVKELVAYDDIEADLLLKHIIAPENKLICINYIKPSFSVSVNIKGDILFIGHPLYEKLHIAIYNSLSAENFEIYYKPHPKAPSSAKATAIGWHFINDVHVFPNVTCVISYHSTLALMYEEIGVKTFIHECMEVNSSDYVYFICKIRESLRRHDYY</sequence>
<accession>A0A3U5NM90</accession>
<evidence type="ECO:0000313" key="5">
    <source>
        <dbReference type="EMBL" id="HAB4720020.1"/>
    </source>
</evidence>
<evidence type="ECO:0000313" key="7">
    <source>
        <dbReference type="EMBL" id="HAE1473995.1"/>
    </source>
</evidence>
<comment type="caution">
    <text evidence="2">The sequence shown here is derived from an EMBL/GenBank/DDBJ whole genome shotgun (WGS) entry which is preliminary data.</text>
</comment>
<protein>
    <recommendedName>
        <fullName evidence="9">Glycosyltransferase</fullName>
    </recommendedName>
</protein>
<evidence type="ECO:0000313" key="2">
    <source>
        <dbReference type="EMBL" id="ECJ2913155.1"/>
    </source>
</evidence>
<dbReference type="EMBL" id="DAAQZS010000006">
    <property type="protein sequence ID" value="HAE1473995.1"/>
    <property type="molecule type" value="Genomic_DNA"/>
</dbReference>
<feature type="transmembrane region" description="Helical" evidence="1">
    <location>
        <begin position="54"/>
        <end position="77"/>
    </location>
</feature>
<dbReference type="EMBL" id="AAIXUH010000005">
    <property type="protein sequence ID" value="ECJ2913155.1"/>
    <property type="molecule type" value="Genomic_DNA"/>
</dbReference>
<keyword evidence="1" id="KW-0472">Membrane</keyword>
<dbReference type="EMBL" id="DAAHFA010000003">
    <property type="protein sequence ID" value="HAB5839987.1"/>
    <property type="molecule type" value="Genomic_DNA"/>
</dbReference>
<dbReference type="Proteomes" id="UP000885362">
    <property type="component" value="Unassembled WGS sequence"/>
</dbReference>
<keyword evidence="1" id="KW-1133">Transmembrane helix</keyword>
<reference evidence="2" key="3">
    <citation type="submission" date="2019-07" db="EMBL/GenBank/DDBJ databases">
        <authorList>
            <person name="Ashton P.M."/>
            <person name="Dallman T."/>
            <person name="Nair S."/>
            <person name="De Pinna E."/>
            <person name="Peters T."/>
            <person name="Grant K."/>
        </authorList>
    </citation>
    <scope>NUCLEOTIDE SEQUENCE</scope>
    <source>
        <strain evidence="2">481463</strain>
    </source>
</reference>
<dbReference type="EMBL" id="DAAGNY010000005">
    <property type="protein sequence ID" value="HAB3841700.1"/>
    <property type="molecule type" value="Genomic_DNA"/>
</dbReference>
<reference evidence="3" key="1">
    <citation type="journal article" date="2018" name="Genome Biol.">
        <title>SKESA: strategic k-mer extension for scrupulous assemblies.</title>
        <authorList>
            <person name="Souvorov A."/>
            <person name="Agarwala R."/>
            <person name="Lipman D.J."/>
        </authorList>
    </citation>
    <scope>NUCLEOTIDE SEQUENCE</scope>
    <source>
        <strain evidence="3">Salmonella enterica</strain>
    </source>
</reference>
<evidence type="ECO:0000313" key="6">
    <source>
        <dbReference type="EMBL" id="HAB5839987.1"/>
    </source>
</evidence>
<evidence type="ECO:0000313" key="8">
    <source>
        <dbReference type="EMBL" id="MIE70329.1"/>
    </source>
</evidence>
<evidence type="ECO:0000313" key="4">
    <source>
        <dbReference type="EMBL" id="HAB3841700.1"/>
    </source>
</evidence>
<name>A0A3U5NM90_SALDZ</name>